<protein>
    <submittedName>
        <fullName evidence="2">Trypco2 family protein</fullName>
    </submittedName>
</protein>
<dbReference type="InterPro" id="IPR045608">
    <property type="entry name" value="Trypco2"/>
</dbReference>
<evidence type="ECO:0000313" key="2">
    <source>
        <dbReference type="EMBL" id="MFC4857379.1"/>
    </source>
</evidence>
<dbReference type="Proteomes" id="UP001595859">
    <property type="component" value="Unassembled WGS sequence"/>
</dbReference>
<organism evidence="2 3">
    <name type="scientific">Actinophytocola glycyrrhizae</name>
    <dbReference type="NCBI Taxonomy" id="2044873"/>
    <lineage>
        <taxon>Bacteria</taxon>
        <taxon>Bacillati</taxon>
        <taxon>Actinomycetota</taxon>
        <taxon>Actinomycetes</taxon>
        <taxon>Pseudonocardiales</taxon>
        <taxon>Pseudonocardiaceae</taxon>
    </lineage>
</organism>
<comment type="caution">
    <text evidence="2">The sequence shown here is derived from an EMBL/GenBank/DDBJ whole genome shotgun (WGS) entry which is preliminary data.</text>
</comment>
<gene>
    <name evidence="2" type="ORF">ACFPCV_28100</name>
</gene>
<dbReference type="Pfam" id="PF19631">
    <property type="entry name" value="Trypco2"/>
    <property type="match status" value="1"/>
</dbReference>
<keyword evidence="3" id="KW-1185">Reference proteome</keyword>
<evidence type="ECO:0000259" key="1">
    <source>
        <dbReference type="Pfam" id="PF19631"/>
    </source>
</evidence>
<sequence length="140" mass="14593">MSEVRLTLNVVAATTGGAKFEFTIPFIGMKFGLGGSVTTTDTHTIDITLMPSDLKPGFEVRGADVDDVLVDAIETVMAVMAHAGGGDDPFVLKESTVELTFAVTAAGTISLGVSGENKNEVTHTLKLVLGPVSKSVRAIR</sequence>
<feature type="domain" description="Trypsin-co-occurring" evidence="1">
    <location>
        <begin position="2"/>
        <end position="51"/>
    </location>
</feature>
<reference evidence="3" key="1">
    <citation type="journal article" date="2019" name="Int. J. Syst. Evol. Microbiol.">
        <title>The Global Catalogue of Microorganisms (GCM) 10K type strain sequencing project: providing services to taxonomists for standard genome sequencing and annotation.</title>
        <authorList>
            <consortium name="The Broad Institute Genomics Platform"/>
            <consortium name="The Broad Institute Genome Sequencing Center for Infectious Disease"/>
            <person name="Wu L."/>
            <person name="Ma J."/>
        </authorList>
    </citation>
    <scope>NUCLEOTIDE SEQUENCE [LARGE SCALE GENOMIC DNA]</scope>
    <source>
        <strain evidence="3">ZS-22-S1</strain>
    </source>
</reference>
<dbReference type="RefSeq" id="WP_378059380.1">
    <property type="nucleotide sequence ID" value="NZ_JBHSIS010000019.1"/>
</dbReference>
<name>A0ABV9SC25_9PSEU</name>
<accession>A0ABV9SC25</accession>
<proteinExistence type="predicted"/>
<evidence type="ECO:0000313" key="3">
    <source>
        <dbReference type="Proteomes" id="UP001595859"/>
    </source>
</evidence>
<dbReference type="EMBL" id="JBHSIS010000019">
    <property type="protein sequence ID" value="MFC4857379.1"/>
    <property type="molecule type" value="Genomic_DNA"/>
</dbReference>